<sequence length="331" mass="36208">MLGRLGQLGRLGFDNLTDAVYRKLITGSPQDVEDLAKQLGLPLAQVQAALDQLEKLDLLRPQGEGLGLLVDPHLGLKTLLLRQIAGIEDRLKDFEEDRAAVLDLLDQFADRHPGGLGADEAYVTGQEAVTERLRELAGSAQTEWLAFIPGGGRTGSWLDAASALELQVRRRGVHSRTVYTDSIRGDARASRRAARCEKLGGPVRTVPSLPVHMFLVDRELALLPVDPDDPWRSVTQITAPGVLAALSALFESVWENAVALGTDTEADEHGLSPQERELLRLLSRGLTDEAVRRRLGVSLRTVRRVVADLSARLGAESRFEVGYRAAKRGWI</sequence>
<organism evidence="2 3">
    <name type="scientific">Streptomyces bullii</name>
    <dbReference type="NCBI Taxonomy" id="349910"/>
    <lineage>
        <taxon>Bacteria</taxon>
        <taxon>Bacillati</taxon>
        <taxon>Actinomycetota</taxon>
        <taxon>Actinomycetes</taxon>
        <taxon>Kitasatosporales</taxon>
        <taxon>Streptomycetaceae</taxon>
        <taxon>Streptomyces</taxon>
    </lineage>
</organism>
<keyword evidence="3" id="KW-1185">Reference proteome</keyword>
<dbReference type="CDD" id="cd06170">
    <property type="entry name" value="LuxR_C_like"/>
    <property type="match status" value="1"/>
</dbReference>
<dbReference type="InterPro" id="IPR051797">
    <property type="entry name" value="TrmB-like"/>
</dbReference>
<evidence type="ECO:0000313" key="2">
    <source>
        <dbReference type="EMBL" id="MFC5635370.1"/>
    </source>
</evidence>
<dbReference type="RefSeq" id="WP_381021850.1">
    <property type="nucleotide sequence ID" value="NZ_JBHSNY010000005.1"/>
</dbReference>
<gene>
    <name evidence="2" type="ORF">ACFPZJ_16550</name>
</gene>
<dbReference type="EMBL" id="JBHSNY010000005">
    <property type="protein sequence ID" value="MFC5635370.1"/>
    <property type="molecule type" value="Genomic_DNA"/>
</dbReference>
<dbReference type="SUPFAM" id="SSF46894">
    <property type="entry name" value="C-terminal effector domain of the bipartite response regulators"/>
    <property type="match status" value="1"/>
</dbReference>
<dbReference type="PRINTS" id="PR00038">
    <property type="entry name" value="HTHLUXR"/>
</dbReference>
<dbReference type="SMART" id="SM00421">
    <property type="entry name" value="HTH_LUXR"/>
    <property type="match status" value="1"/>
</dbReference>
<evidence type="ECO:0000259" key="1">
    <source>
        <dbReference type="PROSITE" id="PS50043"/>
    </source>
</evidence>
<dbReference type="Gene3D" id="3.30.450.410">
    <property type="match status" value="1"/>
</dbReference>
<dbReference type="InterPro" id="IPR000792">
    <property type="entry name" value="Tscrpt_reg_LuxR_C"/>
</dbReference>
<dbReference type="InterPro" id="IPR036390">
    <property type="entry name" value="WH_DNA-bd_sf"/>
</dbReference>
<accession>A0ABW0UP60</accession>
<dbReference type="InterPro" id="IPR036388">
    <property type="entry name" value="WH-like_DNA-bd_sf"/>
</dbReference>
<dbReference type="Proteomes" id="UP001596154">
    <property type="component" value="Unassembled WGS sequence"/>
</dbReference>
<dbReference type="Gene3D" id="1.10.10.10">
    <property type="entry name" value="Winged helix-like DNA-binding domain superfamily/Winged helix DNA-binding domain"/>
    <property type="match status" value="1"/>
</dbReference>
<feature type="domain" description="HTH luxR-type" evidence="1">
    <location>
        <begin position="264"/>
        <end position="329"/>
    </location>
</feature>
<evidence type="ECO:0000313" key="3">
    <source>
        <dbReference type="Proteomes" id="UP001596154"/>
    </source>
</evidence>
<dbReference type="SUPFAM" id="SSF46785">
    <property type="entry name" value="Winged helix' DNA-binding domain"/>
    <property type="match status" value="1"/>
</dbReference>
<dbReference type="PROSITE" id="PS50043">
    <property type="entry name" value="HTH_LUXR_2"/>
    <property type="match status" value="1"/>
</dbReference>
<comment type="caution">
    <text evidence="2">The sequence shown here is derived from an EMBL/GenBank/DDBJ whole genome shotgun (WGS) entry which is preliminary data.</text>
</comment>
<dbReference type="Pfam" id="PF00196">
    <property type="entry name" value="GerE"/>
    <property type="match status" value="1"/>
</dbReference>
<proteinExistence type="predicted"/>
<protein>
    <submittedName>
        <fullName evidence="2">LuxR C-terminal-related transcriptional regulator</fullName>
    </submittedName>
</protein>
<name>A0ABW0UP60_9ACTN</name>
<dbReference type="PANTHER" id="PTHR34293">
    <property type="entry name" value="HTH-TYPE TRANSCRIPTIONAL REGULATOR TRMBL2"/>
    <property type="match status" value="1"/>
</dbReference>
<reference evidence="3" key="1">
    <citation type="journal article" date="2019" name="Int. J. Syst. Evol. Microbiol.">
        <title>The Global Catalogue of Microorganisms (GCM) 10K type strain sequencing project: providing services to taxonomists for standard genome sequencing and annotation.</title>
        <authorList>
            <consortium name="The Broad Institute Genomics Platform"/>
            <consortium name="The Broad Institute Genome Sequencing Center for Infectious Disease"/>
            <person name="Wu L."/>
            <person name="Ma J."/>
        </authorList>
    </citation>
    <scope>NUCLEOTIDE SEQUENCE [LARGE SCALE GENOMIC DNA]</scope>
    <source>
        <strain evidence="3">CGMCC 4.7248</strain>
    </source>
</reference>
<dbReference type="InterPro" id="IPR053717">
    <property type="entry name" value="MerB_lyase_sf"/>
</dbReference>
<dbReference type="PANTHER" id="PTHR34293:SF1">
    <property type="entry name" value="HTH-TYPE TRANSCRIPTIONAL REGULATOR TRMBL2"/>
    <property type="match status" value="1"/>
</dbReference>
<dbReference type="InterPro" id="IPR016032">
    <property type="entry name" value="Sig_transdc_resp-reg_C-effctor"/>
</dbReference>